<dbReference type="PRINTS" id="PR00080">
    <property type="entry name" value="SDRFAMILY"/>
</dbReference>
<evidence type="ECO:0000256" key="1">
    <source>
        <dbReference type="ARBA" id="ARBA00006484"/>
    </source>
</evidence>
<gene>
    <name evidence="2" type="ORF">LCGC14_1336400</name>
</gene>
<dbReference type="InterPro" id="IPR050259">
    <property type="entry name" value="SDR"/>
</dbReference>
<reference evidence="2" key="1">
    <citation type="journal article" date="2015" name="Nature">
        <title>Complex archaea that bridge the gap between prokaryotes and eukaryotes.</title>
        <authorList>
            <person name="Spang A."/>
            <person name="Saw J.H."/>
            <person name="Jorgensen S.L."/>
            <person name="Zaremba-Niedzwiedzka K."/>
            <person name="Martijn J."/>
            <person name="Lind A.E."/>
            <person name="van Eijk R."/>
            <person name="Schleper C."/>
            <person name="Guy L."/>
            <person name="Ettema T.J."/>
        </authorList>
    </citation>
    <scope>NUCLEOTIDE SEQUENCE</scope>
</reference>
<name>A0A0F9MVZ6_9ZZZZ</name>
<dbReference type="PANTHER" id="PTHR42879">
    <property type="entry name" value="3-OXOACYL-(ACYL-CARRIER-PROTEIN) REDUCTASE"/>
    <property type="match status" value="1"/>
</dbReference>
<dbReference type="FunFam" id="3.40.50.720:FF:000084">
    <property type="entry name" value="Short-chain dehydrogenase reductase"/>
    <property type="match status" value="1"/>
</dbReference>
<dbReference type="AlphaFoldDB" id="A0A0F9MVZ6"/>
<protein>
    <recommendedName>
        <fullName evidence="3">3-oxoacyl-ACP reductase</fullName>
    </recommendedName>
</protein>
<comment type="similarity">
    <text evidence="1">Belongs to the short-chain dehydrogenases/reductases (SDR) family.</text>
</comment>
<sequence>MNLELKNKVALVLASSKGLGFACAKGFYQEGANIIICSRSKENLGIAKEKIESTKSISSENRIFPIVADLLYEDQIKILVEKTLNEFGRIDILIHNAGGPPSGPIEKITKEDWSNSIDLNLLSFIRITDLVVPIMKKQNYGKIIAITSVSVKQPLNNLVLSNTTRLGVVGFAKTLANEYAKYNILVNVVCPGPTLTDRMKELIDKTVQDTGKPIEEVKKSWIDPIPLGRFGKPEELANLVVFLTSDKASYITGTAVQVDGGLVKSPF</sequence>
<dbReference type="CDD" id="cd05344">
    <property type="entry name" value="BKR_like_SDR_like"/>
    <property type="match status" value="1"/>
</dbReference>
<dbReference type="PANTHER" id="PTHR42879:SF6">
    <property type="entry name" value="NADPH-DEPENDENT REDUCTASE BACG"/>
    <property type="match status" value="1"/>
</dbReference>
<comment type="caution">
    <text evidence="2">The sequence shown here is derived from an EMBL/GenBank/DDBJ whole genome shotgun (WGS) entry which is preliminary data.</text>
</comment>
<dbReference type="EMBL" id="LAZR01008127">
    <property type="protein sequence ID" value="KKM80790.1"/>
    <property type="molecule type" value="Genomic_DNA"/>
</dbReference>
<dbReference type="SUPFAM" id="SSF51735">
    <property type="entry name" value="NAD(P)-binding Rossmann-fold domains"/>
    <property type="match status" value="1"/>
</dbReference>
<dbReference type="Pfam" id="PF13561">
    <property type="entry name" value="adh_short_C2"/>
    <property type="match status" value="1"/>
</dbReference>
<dbReference type="InterPro" id="IPR002347">
    <property type="entry name" value="SDR_fam"/>
</dbReference>
<dbReference type="PRINTS" id="PR00081">
    <property type="entry name" value="GDHRDH"/>
</dbReference>
<evidence type="ECO:0008006" key="3">
    <source>
        <dbReference type="Google" id="ProtNLM"/>
    </source>
</evidence>
<evidence type="ECO:0000313" key="2">
    <source>
        <dbReference type="EMBL" id="KKM80790.1"/>
    </source>
</evidence>
<accession>A0A0F9MVZ6</accession>
<dbReference type="InterPro" id="IPR036291">
    <property type="entry name" value="NAD(P)-bd_dom_sf"/>
</dbReference>
<dbReference type="Gene3D" id="3.40.50.720">
    <property type="entry name" value="NAD(P)-binding Rossmann-like Domain"/>
    <property type="match status" value="1"/>
</dbReference>
<organism evidence="2">
    <name type="scientific">marine sediment metagenome</name>
    <dbReference type="NCBI Taxonomy" id="412755"/>
    <lineage>
        <taxon>unclassified sequences</taxon>
        <taxon>metagenomes</taxon>
        <taxon>ecological metagenomes</taxon>
    </lineage>
</organism>
<proteinExistence type="inferred from homology"/>